<dbReference type="Ensembl" id="ENSSMRT00000031836.1">
    <property type="protein sequence ID" value="ENSSMRP00000027242.1"/>
    <property type="gene ID" value="ENSSMRG00000021007.1"/>
</dbReference>
<dbReference type="InterPro" id="IPR027862">
    <property type="entry name" value="DUF4534"/>
</dbReference>
<reference evidence="2" key="1">
    <citation type="submission" date="2025-08" db="UniProtKB">
        <authorList>
            <consortium name="Ensembl"/>
        </authorList>
    </citation>
    <scope>IDENTIFICATION</scope>
</reference>
<evidence type="ECO:0000313" key="2">
    <source>
        <dbReference type="Ensembl" id="ENSSMRP00000027242.1"/>
    </source>
</evidence>
<keyword evidence="1" id="KW-0472">Membrane</keyword>
<dbReference type="Pfam" id="PF15049">
    <property type="entry name" value="DUF4534"/>
    <property type="match status" value="1"/>
</dbReference>
<reference evidence="2" key="2">
    <citation type="submission" date="2025-09" db="UniProtKB">
        <authorList>
            <consortium name="Ensembl"/>
        </authorList>
    </citation>
    <scope>IDENTIFICATION</scope>
</reference>
<dbReference type="OMA" id="IWILFYE"/>
<proteinExistence type="predicted"/>
<feature type="transmembrane region" description="Helical" evidence="1">
    <location>
        <begin position="144"/>
        <end position="166"/>
    </location>
</feature>
<protein>
    <recommendedName>
        <fullName evidence="4">Transmembrane protein 217</fullName>
    </recommendedName>
</protein>
<dbReference type="GeneTree" id="ENSGT00940000169704"/>
<keyword evidence="3" id="KW-1185">Reference proteome</keyword>
<feature type="transmembrane region" description="Helical" evidence="1">
    <location>
        <begin position="101"/>
        <end position="124"/>
    </location>
</feature>
<dbReference type="AlphaFoldDB" id="A0A8D0E615"/>
<name>A0A8D0E615_SALMN</name>
<keyword evidence="1" id="KW-0812">Transmembrane</keyword>
<organism evidence="2 3">
    <name type="scientific">Salvator merianae</name>
    <name type="common">Argentine black and white tegu</name>
    <name type="synonym">Tupinambis merianae</name>
    <dbReference type="NCBI Taxonomy" id="96440"/>
    <lineage>
        <taxon>Eukaryota</taxon>
        <taxon>Metazoa</taxon>
        <taxon>Chordata</taxon>
        <taxon>Craniata</taxon>
        <taxon>Vertebrata</taxon>
        <taxon>Euteleostomi</taxon>
        <taxon>Lepidosauria</taxon>
        <taxon>Squamata</taxon>
        <taxon>Bifurcata</taxon>
        <taxon>Unidentata</taxon>
        <taxon>Episquamata</taxon>
        <taxon>Laterata</taxon>
        <taxon>Teiioidea</taxon>
        <taxon>Teiidae</taxon>
        <taxon>Salvator</taxon>
    </lineage>
</organism>
<evidence type="ECO:0008006" key="4">
    <source>
        <dbReference type="Google" id="ProtNLM"/>
    </source>
</evidence>
<accession>A0A8D0E615</accession>
<evidence type="ECO:0000313" key="3">
    <source>
        <dbReference type="Proteomes" id="UP000694421"/>
    </source>
</evidence>
<dbReference type="PANTHER" id="PTHR34928">
    <property type="entry name" value="TRANSMEMBRANE PROTEIN 217"/>
    <property type="match status" value="1"/>
</dbReference>
<keyword evidence="1" id="KW-1133">Transmembrane helix</keyword>
<sequence length="201" mass="22972">MSRFRSERMIFLCAGGFCGIAPKALSFVAGIYMILLTNMYLIFEAGHLNRSLTLLKLQQSKHYITNLVWIMPYCYYTAIVLALLCYPVCIFFLYSVQKQHILGIVSYFAWIIFYDLANCVIVVLTSRAARAAVFSISPLEWFGAISRVVMDAFWLSFVITYAMMLVEGRSTGRTSLRPRRISKHVTEPPKSRLGITLRKIP</sequence>
<dbReference type="Proteomes" id="UP000694421">
    <property type="component" value="Unplaced"/>
</dbReference>
<evidence type="ECO:0000256" key="1">
    <source>
        <dbReference type="SAM" id="Phobius"/>
    </source>
</evidence>
<feature type="transmembrane region" description="Helical" evidence="1">
    <location>
        <begin position="75"/>
        <end position="94"/>
    </location>
</feature>
<dbReference type="PANTHER" id="PTHR34928:SF3">
    <property type="entry name" value="TRANSMEMBRANE PROTEIN 217B-RELATED"/>
    <property type="match status" value="1"/>
</dbReference>